<evidence type="ECO:0000256" key="1">
    <source>
        <dbReference type="SAM" id="MobiDB-lite"/>
    </source>
</evidence>
<dbReference type="EMBL" id="CP003811">
    <property type="protein sequence ID" value="AIQ89697.1"/>
    <property type="molecule type" value="Genomic_DNA"/>
</dbReference>
<reference evidence="2 3" key="1">
    <citation type="journal article" date="2014" name="PLoS ONE">
        <title>Genome Information of Methylobacterium oryzae, a Plant-Probiotic Methylotroph in the Phyllosphere.</title>
        <authorList>
            <person name="Kwak M.J."/>
            <person name="Jeong H."/>
            <person name="Madhaiyan M."/>
            <person name="Lee Y."/>
            <person name="Sa T.M."/>
            <person name="Oh T.K."/>
            <person name="Kim J.F."/>
        </authorList>
    </citation>
    <scope>NUCLEOTIDE SEQUENCE [LARGE SCALE GENOMIC DNA]</scope>
    <source>
        <strain evidence="2 3">CBMB20</strain>
    </source>
</reference>
<gene>
    <name evidence="2" type="ORF">MOC_1942</name>
</gene>
<proteinExistence type="predicted"/>
<dbReference type="AlphaFoldDB" id="A0A089NQL4"/>
<sequence length="82" mass="9251">MSRGFRRARPRTGCRGGAPASPGHARRQGTPCTREGSRRLRIRDLSWVLPRPNAGTPRALSPRRPPEPCRKVRSATSIWPRR</sequence>
<feature type="compositionally biased region" description="Basic residues" evidence="1">
    <location>
        <begin position="1"/>
        <end position="12"/>
    </location>
</feature>
<protein>
    <submittedName>
        <fullName evidence="2">Protein of unassigned function</fullName>
    </submittedName>
</protein>
<accession>A0A089NQL4</accession>
<organism evidence="2 3">
    <name type="scientific">Methylobacterium oryzae CBMB20</name>
    <dbReference type="NCBI Taxonomy" id="693986"/>
    <lineage>
        <taxon>Bacteria</taxon>
        <taxon>Pseudomonadati</taxon>
        <taxon>Pseudomonadota</taxon>
        <taxon>Alphaproteobacteria</taxon>
        <taxon>Hyphomicrobiales</taxon>
        <taxon>Methylobacteriaceae</taxon>
        <taxon>Methylobacterium</taxon>
    </lineage>
</organism>
<name>A0A089NQL4_9HYPH</name>
<evidence type="ECO:0000313" key="2">
    <source>
        <dbReference type="EMBL" id="AIQ89697.1"/>
    </source>
</evidence>
<evidence type="ECO:0000313" key="3">
    <source>
        <dbReference type="Proteomes" id="UP000029492"/>
    </source>
</evidence>
<keyword evidence="3" id="KW-1185">Reference proteome</keyword>
<feature type="compositionally biased region" description="Basic and acidic residues" evidence="1">
    <location>
        <begin position="35"/>
        <end position="44"/>
    </location>
</feature>
<dbReference type="Proteomes" id="UP000029492">
    <property type="component" value="Chromosome"/>
</dbReference>
<dbReference type="HOGENOM" id="CLU_2554388_0_0_5"/>
<feature type="region of interest" description="Disordered" evidence="1">
    <location>
        <begin position="1"/>
        <end position="82"/>
    </location>
</feature>
<dbReference type="KEGG" id="mor:MOC_1942"/>